<feature type="compositionally biased region" description="Polar residues" evidence="1">
    <location>
        <begin position="452"/>
        <end position="473"/>
    </location>
</feature>
<dbReference type="EMBL" id="FNVG01000006">
    <property type="protein sequence ID" value="SEG07003.1"/>
    <property type="molecule type" value="Genomic_DNA"/>
</dbReference>
<evidence type="ECO:0000259" key="2">
    <source>
        <dbReference type="PROSITE" id="PS50234"/>
    </source>
</evidence>
<reference evidence="4" key="1">
    <citation type="submission" date="2016-10" db="EMBL/GenBank/DDBJ databases">
        <authorList>
            <person name="Varghese N."/>
            <person name="Submissions S."/>
        </authorList>
    </citation>
    <scope>NUCLEOTIDE SEQUENCE [LARGE SCALE GENOMIC DNA]</scope>
    <source>
        <strain evidence="4">CGMCC 1.7062</strain>
    </source>
</reference>
<dbReference type="Pfam" id="PF13519">
    <property type="entry name" value="VWA_2"/>
    <property type="match status" value="1"/>
</dbReference>
<dbReference type="AlphaFoldDB" id="A0A1H5X5X4"/>
<dbReference type="InterPro" id="IPR011990">
    <property type="entry name" value="TPR-like_helical_dom_sf"/>
</dbReference>
<gene>
    <name evidence="3" type="ORF">SAMN04488244_106216</name>
</gene>
<keyword evidence="4" id="KW-1185">Reference proteome</keyword>
<dbReference type="PROSITE" id="PS50234">
    <property type="entry name" value="VWFA"/>
    <property type="match status" value="1"/>
</dbReference>
<evidence type="ECO:0000313" key="4">
    <source>
        <dbReference type="Proteomes" id="UP000236721"/>
    </source>
</evidence>
<proteinExistence type="predicted"/>
<accession>A0A1H5X5X4</accession>
<dbReference type="SUPFAM" id="SSF53300">
    <property type="entry name" value="vWA-like"/>
    <property type="match status" value="1"/>
</dbReference>
<dbReference type="Gene3D" id="3.40.50.410">
    <property type="entry name" value="von Willebrand factor, type A domain"/>
    <property type="match status" value="1"/>
</dbReference>
<evidence type="ECO:0000313" key="3">
    <source>
        <dbReference type="EMBL" id="SEG07003.1"/>
    </source>
</evidence>
<dbReference type="InterPro" id="IPR002035">
    <property type="entry name" value="VWF_A"/>
</dbReference>
<feature type="domain" description="VWFA" evidence="2">
    <location>
        <begin position="99"/>
        <end position="275"/>
    </location>
</feature>
<dbReference type="InterPro" id="IPR050768">
    <property type="entry name" value="UPF0353/GerABKA_families"/>
</dbReference>
<dbReference type="SUPFAM" id="SSF48452">
    <property type="entry name" value="TPR-like"/>
    <property type="match status" value="1"/>
</dbReference>
<organism evidence="3 4">
    <name type="scientific">Vibrio hangzhouensis</name>
    <dbReference type="NCBI Taxonomy" id="462991"/>
    <lineage>
        <taxon>Bacteria</taxon>
        <taxon>Pseudomonadati</taxon>
        <taxon>Pseudomonadota</taxon>
        <taxon>Gammaproteobacteria</taxon>
        <taxon>Vibrionales</taxon>
        <taxon>Vibrionaceae</taxon>
        <taxon>Vibrio</taxon>
    </lineage>
</organism>
<dbReference type="InterPro" id="IPR036465">
    <property type="entry name" value="vWFA_dom_sf"/>
</dbReference>
<dbReference type="PANTHER" id="PTHR22550:SF14">
    <property type="entry name" value="VWFA DOMAIN-CONTAINING PROTEIN"/>
    <property type="match status" value="1"/>
</dbReference>
<dbReference type="PANTHER" id="PTHR22550">
    <property type="entry name" value="SPORE GERMINATION PROTEIN"/>
    <property type="match status" value="1"/>
</dbReference>
<evidence type="ECO:0000256" key="1">
    <source>
        <dbReference type="SAM" id="MobiDB-lite"/>
    </source>
</evidence>
<name>A0A1H5X5X4_9VIBR</name>
<dbReference type="RefSeq" id="WP_244183065.1">
    <property type="nucleotide sequence ID" value="NZ_FNVG01000006.1"/>
</dbReference>
<protein>
    <submittedName>
        <fullName evidence="3">Ca-activated chloride channel family protein</fullName>
    </submittedName>
</protein>
<dbReference type="Proteomes" id="UP000236721">
    <property type="component" value="Unassembled WGS sequence"/>
</dbReference>
<feature type="region of interest" description="Disordered" evidence="1">
    <location>
        <begin position="452"/>
        <end position="477"/>
    </location>
</feature>
<sequence>MINSDLFIEQFHFLRPHWLLLLLPLSALIYWRWRREEQATAWKRRLPQHLRQALLVNEATWRSNLPLKGLALVSVIATVIAAGPSWHRQASPFAEDAAPLVVVLDVSSSMLQTDVAPSRLFIAKQKILQLLELRNRGKVSLVVFAGSAHLAMPPTMDLAVFEPLLNAIKPGVMPREGKFAEYTLSLVQSLLETGGAPGSVLLVTDGLSDSAVAEFERYFSGKEHQLLIWGAGQTQSDVRFPLEEQRLSSLARNASGEWVVFTVDHSDVEVLASSIAQHAKFTGGENEPWFDSGYVLLAPLILLYLLWFRRGWLVQWSIVLVMVSGLSYSPGTYAESIGWADIWFTKDQQGQQLFNQQQYDKAAKVFQEPYWKATAFYFAGDYQSAQQYYLRVDTVEAQLGAAASLAHQREYVAARQLYREVLESNPGNRTALHNLQLMEAIIKHINEFSEGQLSSGEMESSQELGNNPQTADGVTQELDPSLVKEEKLSAEELLTSSAAHDKWMKRVDSELGVFLAYKFHRQLELGLATQKLIAQVEEAK</sequence>
<dbReference type="Gene3D" id="1.25.40.10">
    <property type="entry name" value="Tetratricopeptide repeat domain"/>
    <property type="match status" value="1"/>
</dbReference>